<dbReference type="SUPFAM" id="SSF47384">
    <property type="entry name" value="Homodimeric domain of signal transducing histidine kinase"/>
    <property type="match status" value="1"/>
</dbReference>
<dbReference type="GO" id="GO:0000155">
    <property type="term" value="F:phosphorelay sensor kinase activity"/>
    <property type="evidence" value="ECO:0007669"/>
    <property type="project" value="InterPro"/>
</dbReference>
<dbReference type="InterPro" id="IPR050736">
    <property type="entry name" value="Sensor_HK_Regulatory"/>
</dbReference>
<evidence type="ECO:0000256" key="1">
    <source>
        <dbReference type="ARBA" id="ARBA00000085"/>
    </source>
</evidence>
<dbReference type="EMBL" id="NMQW01000023">
    <property type="protein sequence ID" value="OXM85174.1"/>
    <property type="molecule type" value="Genomic_DNA"/>
</dbReference>
<dbReference type="FunFam" id="1.10.287.130:FF:000001">
    <property type="entry name" value="Two-component sensor histidine kinase"/>
    <property type="match status" value="1"/>
</dbReference>
<sequence length="476" mass="53083">MTMGRSLFRKLLVSYLSVLLVGLGLLAVLINVTLQHFLFQQKEAALYRQADEVIARLQSKEDGPASSSFEKIDAEYRRTTNTKMDLLLPEDGSSLLQKNTKAAAKRLLRKSELKDPALLEQVFSGQRIHATGPFKKTDDQVLLSVGVPMMEDGRVVGALFLHMPVQEFQLKELTRLVLLVAIIIAFPAALVLYWISRKISQPLVRMNQAAARIGLGDFSERIPVSGRDEIGQLSATFNRMAGQLEALEAMRKELISNVSHELRTPLTSVRGFIQAILEGMVPAEQQRKYLDYAYQELYRLTGLLNTMLDLSAIESGRMSLQMIKIRWSSLVETVGDGFQLRMQEKGIAFRILEPEQDQARLTVQGDPERLKQVLFNLLDNALRHTPEGGRIEVQSRPAGDTVEVSVTDTGAGIPPAELPYIWERFYTGEASRLSRRERSGLGLTITKQLVERMGGSIEVTSEPGSGTTFTLRLPSG</sequence>
<keyword evidence="7" id="KW-0547">Nucleotide-binding</keyword>
<proteinExistence type="predicted"/>
<dbReference type="GO" id="GO:0005524">
    <property type="term" value="F:ATP binding"/>
    <property type="evidence" value="ECO:0007669"/>
    <property type="project" value="UniProtKB-KW"/>
</dbReference>
<gene>
    <name evidence="15" type="ORF">CF651_16355</name>
</gene>
<keyword evidence="12" id="KW-0812">Transmembrane</keyword>
<dbReference type="CDD" id="cd00082">
    <property type="entry name" value="HisKA"/>
    <property type="match status" value="1"/>
</dbReference>
<evidence type="ECO:0000256" key="11">
    <source>
        <dbReference type="ARBA" id="ARBA00023136"/>
    </source>
</evidence>
<dbReference type="InterPro" id="IPR003594">
    <property type="entry name" value="HATPase_dom"/>
</dbReference>
<dbReference type="InterPro" id="IPR004358">
    <property type="entry name" value="Sig_transdc_His_kin-like_C"/>
</dbReference>
<dbReference type="FunFam" id="3.30.565.10:FF:000006">
    <property type="entry name" value="Sensor histidine kinase WalK"/>
    <property type="match status" value="1"/>
</dbReference>
<feature type="transmembrane region" description="Helical" evidence="12">
    <location>
        <begin position="12"/>
        <end position="34"/>
    </location>
</feature>
<dbReference type="GO" id="GO:0005886">
    <property type="term" value="C:plasma membrane"/>
    <property type="evidence" value="ECO:0007669"/>
    <property type="project" value="UniProtKB-SubCell"/>
</dbReference>
<keyword evidence="16" id="KW-1185">Reference proteome</keyword>
<keyword evidence="5" id="KW-0597">Phosphoprotein</keyword>
<evidence type="ECO:0000256" key="9">
    <source>
        <dbReference type="ARBA" id="ARBA00022840"/>
    </source>
</evidence>
<evidence type="ECO:0000259" key="13">
    <source>
        <dbReference type="PROSITE" id="PS50109"/>
    </source>
</evidence>
<feature type="transmembrane region" description="Helical" evidence="12">
    <location>
        <begin position="176"/>
        <end position="195"/>
    </location>
</feature>
<reference evidence="15 16" key="1">
    <citation type="submission" date="2017-07" db="EMBL/GenBank/DDBJ databases">
        <title>Genome sequencing and assembly of Paenibacillus rigui.</title>
        <authorList>
            <person name="Mayilraj S."/>
        </authorList>
    </citation>
    <scope>NUCLEOTIDE SEQUENCE [LARGE SCALE GENOMIC DNA]</scope>
    <source>
        <strain evidence="15 16">JCM 16352</strain>
    </source>
</reference>
<name>A0A229UP84_9BACL</name>
<dbReference type="SMART" id="SM00387">
    <property type="entry name" value="HATPase_c"/>
    <property type="match status" value="1"/>
</dbReference>
<evidence type="ECO:0000256" key="6">
    <source>
        <dbReference type="ARBA" id="ARBA00022679"/>
    </source>
</evidence>
<dbReference type="PANTHER" id="PTHR43711">
    <property type="entry name" value="TWO-COMPONENT HISTIDINE KINASE"/>
    <property type="match status" value="1"/>
</dbReference>
<dbReference type="RefSeq" id="WP_094015937.1">
    <property type="nucleotide sequence ID" value="NZ_NMQW01000023.1"/>
</dbReference>
<dbReference type="EC" id="2.7.13.3" evidence="3"/>
<comment type="caution">
    <text evidence="15">The sequence shown here is derived from an EMBL/GenBank/DDBJ whole genome shotgun (WGS) entry which is preliminary data.</text>
</comment>
<accession>A0A229UP84</accession>
<dbReference type="InterPro" id="IPR036097">
    <property type="entry name" value="HisK_dim/P_sf"/>
</dbReference>
<protein>
    <recommendedName>
        <fullName evidence="3">histidine kinase</fullName>
        <ecNumber evidence="3">2.7.13.3</ecNumber>
    </recommendedName>
</protein>
<evidence type="ECO:0000256" key="2">
    <source>
        <dbReference type="ARBA" id="ARBA00004651"/>
    </source>
</evidence>
<keyword evidence="4" id="KW-1003">Cell membrane</keyword>
<dbReference type="Gene3D" id="1.10.287.130">
    <property type="match status" value="1"/>
</dbReference>
<dbReference type="PROSITE" id="PS50885">
    <property type="entry name" value="HAMP"/>
    <property type="match status" value="1"/>
</dbReference>
<dbReference type="InterPro" id="IPR036890">
    <property type="entry name" value="HATPase_C_sf"/>
</dbReference>
<keyword evidence="11 12" id="KW-0472">Membrane</keyword>
<evidence type="ECO:0000256" key="5">
    <source>
        <dbReference type="ARBA" id="ARBA00022553"/>
    </source>
</evidence>
<dbReference type="InterPro" id="IPR003661">
    <property type="entry name" value="HisK_dim/P_dom"/>
</dbReference>
<dbReference type="PRINTS" id="PR00344">
    <property type="entry name" value="BCTRLSENSOR"/>
</dbReference>
<dbReference type="InterPro" id="IPR003660">
    <property type="entry name" value="HAMP_dom"/>
</dbReference>
<dbReference type="Pfam" id="PF00672">
    <property type="entry name" value="HAMP"/>
    <property type="match status" value="1"/>
</dbReference>
<evidence type="ECO:0000256" key="12">
    <source>
        <dbReference type="SAM" id="Phobius"/>
    </source>
</evidence>
<dbReference type="Gene3D" id="3.30.565.10">
    <property type="entry name" value="Histidine kinase-like ATPase, C-terminal domain"/>
    <property type="match status" value="1"/>
</dbReference>
<evidence type="ECO:0000256" key="4">
    <source>
        <dbReference type="ARBA" id="ARBA00022475"/>
    </source>
</evidence>
<comment type="catalytic activity">
    <reaction evidence="1">
        <text>ATP + protein L-histidine = ADP + protein N-phospho-L-histidine.</text>
        <dbReference type="EC" id="2.7.13.3"/>
    </reaction>
</comment>
<dbReference type="PROSITE" id="PS50109">
    <property type="entry name" value="HIS_KIN"/>
    <property type="match status" value="1"/>
</dbReference>
<comment type="subcellular location">
    <subcellularLocation>
        <location evidence="2">Cell membrane</location>
        <topology evidence="2">Multi-pass membrane protein</topology>
    </subcellularLocation>
</comment>
<evidence type="ECO:0000313" key="15">
    <source>
        <dbReference type="EMBL" id="OXM85174.1"/>
    </source>
</evidence>
<dbReference type="Proteomes" id="UP000215509">
    <property type="component" value="Unassembled WGS sequence"/>
</dbReference>
<evidence type="ECO:0000256" key="8">
    <source>
        <dbReference type="ARBA" id="ARBA00022777"/>
    </source>
</evidence>
<dbReference type="Pfam" id="PF00512">
    <property type="entry name" value="HisKA"/>
    <property type="match status" value="1"/>
</dbReference>
<dbReference type="SMART" id="SM00304">
    <property type="entry name" value="HAMP"/>
    <property type="match status" value="1"/>
</dbReference>
<dbReference type="CDD" id="cd06225">
    <property type="entry name" value="HAMP"/>
    <property type="match status" value="1"/>
</dbReference>
<dbReference type="SUPFAM" id="SSF158472">
    <property type="entry name" value="HAMP domain-like"/>
    <property type="match status" value="1"/>
</dbReference>
<keyword evidence="9" id="KW-0067">ATP-binding</keyword>
<dbReference type="SMART" id="SM00388">
    <property type="entry name" value="HisKA"/>
    <property type="match status" value="1"/>
</dbReference>
<keyword evidence="12" id="KW-1133">Transmembrane helix</keyword>
<dbReference type="AlphaFoldDB" id="A0A229UP84"/>
<evidence type="ECO:0000256" key="7">
    <source>
        <dbReference type="ARBA" id="ARBA00022741"/>
    </source>
</evidence>
<dbReference type="PANTHER" id="PTHR43711:SF1">
    <property type="entry name" value="HISTIDINE KINASE 1"/>
    <property type="match status" value="1"/>
</dbReference>
<feature type="domain" description="HAMP" evidence="14">
    <location>
        <begin position="197"/>
        <end position="249"/>
    </location>
</feature>
<dbReference type="CDD" id="cd00075">
    <property type="entry name" value="HATPase"/>
    <property type="match status" value="1"/>
</dbReference>
<keyword evidence="8" id="KW-0418">Kinase</keyword>
<evidence type="ECO:0000259" key="14">
    <source>
        <dbReference type="PROSITE" id="PS50885"/>
    </source>
</evidence>
<keyword evidence="10" id="KW-0902">Two-component regulatory system</keyword>
<feature type="domain" description="Histidine kinase" evidence="13">
    <location>
        <begin position="257"/>
        <end position="476"/>
    </location>
</feature>
<evidence type="ECO:0000256" key="3">
    <source>
        <dbReference type="ARBA" id="ARBA00012438"/>
    </source>
</evidence>
<dbReference type="SUPFAM" id="SSF55874">
    <property type="entry name" value="ATPase domain of HSP90 chaperone/DNA topoisomerase II/histidine kinase"/>
    <property type="match status" value="1"/>
</dbReference>
<keyword evidence="6" id="KW-0808">Transferase</keyword>
<evidence type="ECO:0000313" key="16">
    <source>
        <dbReference type="Proteomes" id="UP000215509"/>
    </source>
</evidence>
<evidence type="ECO:0000256" key="10">
    <source>
        <dbReference type="ARBA" id="ARBA00023012"/>
    </source>
</evidence>
<dbReference type="OrthoDB" id="2359336at2"/>
<dbReference type="Gene3D" id="6.10.340.10">
    <property type="match status" value="1"/>
</dbReference>
<dbReference type="Pfam" id="PF02518">
    <property type="entry name" value="HATPase_c"/>
    <property type="match status" value="1"/>
</dbReference>
<organism evidence="15 16">
    <name type="scientific">Paenibacillus rigui</name>
    <dbReference type="NCBI Taxonomy" id="554312"/>
    <lineage>
        <taxon>Bacteria</taxon>
        <taxon>Bacillati</taxon>
        <taxon>Bacillota</taxon>
        <taxon>Bacilli</taxon>
        <taxon>Bacillales</taxon>
        <taxon>Paenibacillaceae</taxon>
        <taxon>Paenibacillus</taxon>
    </lineage>
</organism>
<dbReference type="InterPro" id="IPR005467">
    <property type="entry name" value="His_kinase_dom"/>
</dbReference>